<dbReference type="SUPFAM" id="SSF56519">
    <property type="entry name" value="Penicillin binding protein dimerisation domain"/>
    <property type="match status" value="1"/>
</dbReference>
<feature type="domain" description="Penicillin-binding protein transpeptidase" evidence="6">
    <location>
        <begin position="269"/>
        <end position="568"/>
    </location>
</feature>
<organism evidence="8 9">
    <name type="scientific">Cysteiniphilum litorale</name>
    <dbReference type="NCBI Taxonomy" id="2056700"/>
    <lineage>
        <taxon>Bacteria</taxon>
        <taxon>Pseudomonadati</taxon>
        <taxon>Pseudomonadota</taxon>
        <taxon>Gammaproteobacteria</taxon>
        <taxon>Thiotrichales</taxon>
        <taxon>Fastidiosibacteraceae</taxon>
        <taxon>Cysteiniphilum</taxon>
    </lineage>
</organism>
<dbReference type="GO" id="GO:0071555">
    <property type="term" value="P:cell wall organization"/>
    <property type="evidence" value="ECO:0007669"/>
    <property type="project" value="TreeGrafter"/>
</dbReference>
<sequence>MRQYNNKKDKELKKPKKPNTYNDKPKRTPKHKWRFFFTFFLIIAVFLVLVYRLFYLETKDHSFLSDHGQNESHRTIDLDATRGIIYDRNGIPLAVSTNLYKVILDIKVLKDYPEKYQKVNAANIDGLSLNDLETLISKYPNKQYYIAAQFVEPSKIDDLKALNIPGVEIEDQNRTYYPKADEIAPLIGFTNIANKGQDGLMLTYQDKLHAEKGALSSTLDGKGRAISFNDKPQHYHLGKSIYLTIDSNIQSFAYQALKKGVIDTNADSGAAVVVDPQNGEILALASYPSFNPNNFNEHTGKAIALQPVIETFEPGSTIKPFFISQALLSGKYTPDSMIDTNPGYYFLHSHRIRDDANFGDITLTQILEKSSNVGVSKVTLTLDKEKVYNFLSSLGFGQPSTIDFPRATNGYLPPLSSLSEFEFATLSFGYALSSSALQLAHAYTIFGNDGKLCPVSLIKPKHPDEINCRQVLPKDIAKEVLAMLQTVVSIHGTGVLANIPGFDVAGKTGTSHRVANGKFVNEYNAIFAGVAPVKNPRLSIVVWINNPKGSHFYQFGGVSAAPVFASIAQHTLQYMGVPYQQPLSEYELLNRNKKWLMQIIADN</sequence>
<reference evidence="8" key="2">
    <citation type="submission" date="2020-09" db="EMBL/GenBank/DDBJ databases">
        <authorList>
            <person name="Sun Q."/>
            <person name="Zhou Y."/>
        </authorList>
    </citation>
    <scope>NUCLEOTIDE SEQUENCE</scope>
    <source>
        <strain evidence="8">CGMCC 1.15758</strain>
    </source>
</reference>
<dbReference type="GO" id="GO:0008658">
    <property type="term" value="F:penicillin binding"/>
    <property type="evidence" value="ECO:0007669"/>
    <property type="project" value="InterPro"/>
</dbReference>
<gene>
    <name evidence="8" type="primary">ftsI</name>
    <name evidence="8" type="ORF">GCM10010995_04530</name>
</gene>
<evidence type="ECO:0000256" key="5">
    <source>
        <dbReference type="SAM" id="Phobius"/>
    </source>
</evidence>
<feature type="domain" description="Penicillin-binding protein dimerisation" evidence="7">
    <location>
        <begin position="79"/>
        <end position="226"/>
    </location>
</feature>
<keyword evidence="2" id="KW-0378">Hydrolase</keyword>
<keyword evidence="2" id="KW-0645">Protease</keyword>
<keyword evidence="2" id="KW-0121">Carboxypeptidase</keyword>
<dbReference type="PANTHER" id="PTHR30627">
    <property type="entry name" value="PEPTIDOGLYCAN D,D-TRANSPEPTIDASE"/>
    <property type="match status" value="1"/>
</dbReference>
<dbReference type="Gene3D" id="3.40.710.10">
    <property type="entry name" value="DD-peptidase/beta-lactamase superfamily"/>
    <property type="match status" value="1"/>
</dbReference>
<dbReference type="InterPro" id="IPR005311">
    <property type="entry name" value="PBP_dimer"/>
</dbReference>
<evidence type="ECO:0000259" key="6">
    <source>
        <dbReference type="Pfam" id="PF00905"/>
    </source>
</evidence>
<dbReference type="PANTHER" id="PTHR30627:SF1">
    <property type="entry name" value="PEPTIDOGLYCAN D,D-TRANSPEPTIDASE FTSI"/>
    <property type="match status" value="1"/>
</dbReference>
<evidence type="ECO:0000313" key="8">
    <source>
        <dbReference type="EMBL" id="GGF90313.1"/>
    </source>
</evidence>
<comment type="subcellular location">
    <subcellularLocation>
        <location evidence="1">Membrane</location>
    </subcellularLocation>
</comment>
<name>A0A8J2Z2G5_9GAMM</name>
<protein>
    <submittedName>
        <fullName evidence="8">Peptide ABC transporter permease</fullName>
    </submittedName>
</protein>
<comment type="caution">
    <text evidence="8">The sequence shown here is derived from an EMBL/GenBank/DDBJ whole genome shotgun (WGS) entry which is preliminary data.</text>
</comment>
<dbReference type="EMBL" id="BMJS01000003">
    <property type="protein sequence ID" value="GGF90313.1"/>
    <property type="molecule type" value="Genomic_DNA"/>
</dbReference>
<feature type="compositionally biased region" description="Basic and acidic residues" evidence="4">
    <location>
        <begin position="1"/>
        <end position="12"/>
    </location>
</feature>
<keyword evidence="5" id="KW-1133">Transmembrane helix</keyword>
<evidence type="ECO:0000259" key="7">
    <source>
        <dbReference type="Pfam" id="PF03717"/>
    </source>
</evidence>
<evidence type="ECO:0000256" key="1">
    <source>
        <dbReference type="ARBA" id="ARBA00004370"/>
    </source>
</evidence>
<keyword evidence="3 5" id="KW-0472">Membrane</keyword>
<dbReference type="InterPro" id="IPR036138">
    <property type="entry name" value="PBP_dimer_sf"/>
</dbReference>
<evidence type="ECO:0000313" key="9">
    <source>
        <dbReference type="Proteomes" id="UP000636949"/>
    </source>
</evidence>
<accession>A0A8J2Z2G5</accession>
<dbReference type="AlphaFoldDB" id="A0A8J2Z2G5"/>
<dbReference type="GO" id="GO:0005886">
    <property type="term" value="C:plasma membrane"/>
    <property type="evidence" value="ECO:0007669"/>
    <property type="project" value="TreeGrafter"/>
</dbReference>
<evidence type="ECO:0000256" key="4">
    <source>
        <dbReference type="SAM" id="MobiDB-lite"/>
    </source>
</evidence>
<reference evidence="8" key="1">
    <citation type="journal article" date="2014" name="Int. J. Syst. Evol. Microbiol.">
        <title>Complete genome sequence of Corynebacterium casei LMG S-19264T (=DSM 44701T), isolated from a smear-ripened cheese.</title>
        <authorList>
            <consortium name="US DOE Joint Genome Institute (JGI-PGF)"/>
            <person name="Walter F."/>
            <person name="Albersmeier A."/>
            <person name="Kalinowski J."/>
            <person name="Ruckert C."/>
        </authorList>
    </citation>
    <scope>NUCLEOTIDE SEQUENCE</scope>
    <source>
        <strain evidence="8">CGMCC 1.15758</strain>
    </source>
</reference>
<dbReference type="InterPro" id="IPR001460">
    <property type="entry name" value="PCN-bd_Tpept"/>
</dbReference>
<dbReference type="Proteomes" id="UP000636949">
    <property type="component" value="Unassembled WGS sequence"/>
</dbReference>
<evidence type="ECO:0000256" key="3">
    <source>
        <dbReference type="ARBA" id="ARBA00023136"/>
    </source>
</evidence>
<feature type="region of interest" description="Disordered" evidence="4">
    <location>
        <begin position="1"/>
        <end position="26"/>
    </location>
</feature>
<proteinExistence type="predicted"/>
<dbReference type="Gene3D" id="3.30.450.330">
    <property type="match status" value="1"/>
</dbReference>
<dbReference type="GO" id="GO:0004180">
    <property type="term" value="F:carboxypeptidase activity"/>
    <property type="evidence" value="ECO:0007669"/>
    <property type="project" value="UniProtKB-KW"/>
</dbReference>
<keyword evidence="9" id="KW-1185">Reference proteome</keyword>
<keyword evidence="5" id="KW-0812">Transmembrane</keyword>
<dbReference type="InterPro" id="IPR012338">
    <property type="entry name" value="Beta-lactam/transpept-like"/>
</dbReference>
<dbReference type="RefSeq" id="WP_170137168.1">
    <property type="nucleotide sequence ID" value="NZ_BMJS01000003.1"/>
</dbReference>
<dbReference type="Pfam" id="PF00905">
    <property type="entry name" value="Transpeptidase"/>
    <property type="match status" value="1"/>
</dbReference>
<feature type="transmembrane region" description="Helical" evidence="5">
    <location>
        <begin position="35"/>
        <end position="55"/>
    </location>
</feature>
<dbReference type="Gene3D" id="3.90.1310.10">
    <property type="entry name" value="Penicillin-binding protein 2a (Domain 2)"/>
    <property type="match status" value="1"/>
</dbReference>
<dbReference type="Pfam" id="PF03717">
    <property type="entry name" value="PBP_dimer"/>
    <property type="match status" value="1"/>
</dbReference>
<dbReference type="InterPro" id="IPR050515">
    <property type="entry name" value="Beta-lactam/transpept"/>
</dbReference>
<dbReference type="SUPFAM" id="SSF56601">
    <property type="entry name" value="beta-lactamase/transpeptidase-like"/>
    <property type="match status" value="1"/>
</dbReference>
<evidence type="ECO:0000256" key="2">
    <source>
        <dbReference type="ARBA" id="ARBA00022645"/>
    </source>
</evidence>